<accession>A0AAD5P3M6</accession>
<reference evidence="7 8" key="1">
    <citation type="journal article" date="2022" name="Plant J.">
        <title>Strategies of tolerance reflected in two North American maple genomes.</title>
        <authorList>
            <person name="McEvoy S.L."/>
            <person name="Sezen U.U."/>
            <person name="Trouern-Trend A."/>
            <person name="McMahon S.M."/>
            <person name="Schaberg P.G."/>
            <person name="Yang J."/>
            <person name="Wegrzyn J.L."/>
            <person name="Swenson N.G."/>
        </authorList>
    </citation>
    <scope>NUCLEOTIDE SEQUENCE [LARGE SCALE GENOMIC DNA]</scope>
    <source>
        <strain evidence="7">91603</strain>
    </source>
</reference>
<proteinExistence type="predicted"/>
<keyword evidence="1" id="KW-0723">Serine/threonine-protein kinase</keyword>
<dbReference type="Proteomes" id="UP001064489">
    <property type="component" value="Chromosome 13"/>
</dbReference>
<dbReference type="FunFam" id="3.30.200.20:FF:000096">
    <property type="entry name" value="Non-specific serine/threonine protein kinase"/>
    <property type="match status" value="1"/>
</dbReference>
<feature type="domain" description="Protein kinase" evidence="6">
    <location>
        <begin position="28"/>
        <end position="109"/>
    </location>
</feature>
<dbReference type="InterPro" id="IPR000719">
    <property type="entry name" value="Prot_kinase_dom"/>
</dbReference>
<keyword evidence="5" id="KW-0067">ATP-binding</keyword>
<dbReference type="GO" id="GO:0005524">
    <property type="term" value="F:ATP binding"/>
    <property type="evidence" value="ECO:0007669"/>
    <property type="project" value="UniProtKB-KW"/>
</dbReference>
<evidence type="ECO:0000256" key="4">
    <source>
        <dbReference type="ARBA" id="ARBA00022777"/>
    </source>
</evidence>
<name>A0AAD5P3M6_ACENE</name>
<evidence type="ECO:0000313" key="7">
    <source>
        <dbReference type="EMBL" id="KAI9197720.1"/>
    </source>
</evidence>
<comment type="caution">
    <text evidence="7">The sequence shown here is derived from an EMBL/GenBank/DDBJ whole genome shotgun (WGS) entry which is preliminary data.</text>
</comment>
<dbReference type="GO" id="GO:0007165">
    <property type="term" value="P:signal transduction"/>
    <property type="evidence" value="ECO:0007669"/>
    <property type="project" value="TreeGrafter"/>
</dbReference>
<protein>
    <recommendedName>
        <fullName evidence="6">Protein kinase domain-containing protein</fullName>
    </recommendedName>
</protein>
<dbReference type="Pfam" id="PF00069">
    <property type="entry name" value="Pkinase"/>
    <property type="match status" value="1"/>
</dbReference>
<keyword evidence="4" id="KW-0418">Kinase</keyword>
<evidence type="ECO:0000256" key="3">
    <source>
        <dbReference type="ARBA" id="ARBA00022741"/>
    </source>
</evidence>
<keyword evidence="8" id="KW-1185">Reference proteome</keyword>
<dbReference type="PROSITE" id="PS50011">
    <property type="entry name" value="PROTEIN_KINASE_DOM"/>
    <property type="match status" value="1"/>
</dbReference>
<dbReference type="PANTHER" id="PTHR43895">
    <property type="entry name" value="CALCIUM/CALMODULIN-DEPENDENT PROTEIN KINASE KINASE-RELATED"/>
    <property type="match status" value="1"/>
</dbReference>
<evidence type="ECO:0000313" key="8">
    <source>
        <dbReference type="Proteomes" id="UP001064489"/>
    </source>
</evidence>
<dbReference type="PANTHER" id="PTHR43895:SF162">
    <property type="entry name" value="CBL-INTERACTING SERINE_THREONINE-PROTEIN KINASE 25"/>
    <property type="match status" value="1"/>
</dbReference>
<evidence type="ECO:0000256" key="2">
    <source>
        <dbReference type="ARBA" id="ARBA00022679"/>
    </source>
</evidence>
<keyword evidence="3" id="KW-0547">Nucleotide-binding</keyword>
<dbReference type="GO" id="GO:0004674">
    <property type="term" value="F:protein serine/threonine kinase activity"/>
    <property type="evidence" value="ECO:0007669"/>
    <property type="project" value="UniProtKB-KW"/>
</dbReference>
<dbReference type="SUPFAM" id="SSF56112">
    <property type="entry name" value="Protein kinase-like (PK-like)"/>
    <property type="match status" value="1"/>
</dbReference>
<keyword evidence="2" id="KW-0808">Transferase</keyword>
<gene>
    <name evidence="7" type="ORF">LWI28_003092</name>
</gene>
<evidence type="ECO:0000259" key="6">
    <source>
        <dbReference type="PROSITE" id="PS50011"/>
    </source>
</evidence>
<sequence>MEEETENLVSKNGYNMKKEARNIVFGKYEMGRILGQGTFTKVYYRKNLATQESVAVKVMKNDEVKKQGLMEQLETEISVMQLVRHPNIVELREVMATKTMIFFVMEYVR</sequence>
<evidence type="ECO:0000256" key="5">
    <source>
        <dbReference type="ARBA" id="ARBA00022840"/>
    </source>
</evidence>
<evidence type="ECO:0000256" key="1">
    <source>
        <dbReference type="ARBA" id="ARBA00022527"/>
    </source>
</evidence>
<organism evidence="7 8">
    <name type="scientific">Acer negundo</name>
    <name type="common">Box elder</name>
    <dbReference type="NCBI Taxonomy" id="4023"/>
    <lineage>
        <taxon>Eukaryota</taxon>
        <taxon>Viridiplantae</taxon>
        <taxon>Streptophyta</taxon>
        <taxon>Embryophyta</taxon>
        <taxon>Tracheophyta</taxon>
        <taxon>Spermatophyta</taxon>
        <taxon>Magnoliopsida</taxon>
        <taxon>eudicotyledons</taxon>
        <taxon>Gunneridae</taxon>
        <taxon>Pentapetalae</taxon>
        <taxon>rosids</taxon>
        <taxon>malvids</taxon>
        <taxon>Sapindales</taxon>
        <taxon>Sapindaceae</taxon>
        <taxon>Hippocastanoideae</taxon>
        <taxon>Acereae</taxon>
        <taxon>Acer</taxon>
    </lineage>
</organism>
<dbReference type="Gene3D" id="3.30.200.20">
    <property type="entry name" value="Phosphorylase Kinase, domain 1"/>
    <property type="match status" value="1"/>
</dbReference>
<dbReference type="AlphaFoldDB" id="A0AAD5P3M6"/>
<dbReference type="InterPro" id="IPR011009">
    <property type="entry name" value="Kinase-like_dom_sf"/>
</dbReference>
<dbReference type="EMBL" id="JAJSOW010000002">
    <property type="protein sequence ID" value="KAI9197720.1"/>
    <property type="molecule type" value="Genomic_DNA"/>
</dbReference>